<dbReference type="InterPro" id="IPR035093">
    <property type="entry name" value="RelE/ParE_toxin_dom_sf"/>
</dbReference>
<gene>
    <name evidence="2" type="ORF">NC797_17560</name>
</gene>
<dbReference type="Gene3D" id="3.30.2310.20">
    <property type="entry name" value="RelE-like"/>
    <property type="match status" value="1"/>
</dbReference>
<dbReference type="EMBL" id="JAMQKB010000040">
    <property type="protein sequence ID" value="MDC3426292.1"/>
    <property type="molecule type" value="Genomic_DNA"/>
</dbReference>
<sequence length="76" mass="9206">MKFVEKQDKNTQKRLRSAILEIQEKPYTTSNTKALKNKDLARKRVRNIRIVYKVFDDELYIYVVRIDNRGQVYKNI</sequence>
<proteinExistence type="predicted"/>
<accession>A0A9X4AN99</accession>
<protein>
    <submittedName>
        <fullName evidence="2">Type II toxin-antitoxin system RelE/ParE family toxin</fullName>
    </submittedName>
</protein>
<evidence type="ECO:0000313" key="3">
    <source>
        <dbReference type="Proteomes" id="UP001145050"/>
    </source>
</evidence>
<dbReference type="AlphaFoldDB" id="A0A9X4AN99"/>
<keyword evidence="3" id="KW-1185">Reference proteome</keyword>
<keyword evidence="1" id="KW-1277">Toxin-antitoxin system</keyword>
<name>A0A9X4AN99_9BACI</name>
<evidence type="ECO:0000256" key="1">
    <source>
        <dbReference type="ARBA" id="ARBA00022649"/>
    </source>
</evidence>
<dbReference type="Proteomes" id="UP001145050">
    <property type="component" value="Unassembled WGS sequence"/>
</dbReference>
<comment type="caution">
    <text evidence="2">The sequence shown here is derived from an EMBL/GenBank/DDBJ whole genome shotgun (WGS) entry which is preliminary data.</text>
</comment>
<dbReference type="RefSeq" id="WP_272438121.1">
    <property type="nucleotide sequence ID" value="NZ_JAMQKB010000040.1"/>
</dbReference>
<reference evidence="2" key="1">
    <citation type="submission" date="2022-06" db="EMBL/GenBank/DDBJ databases">
        <title>Aquibacillus sp. a new bacterium isolated from soil saline samples.</title>
        <authorList>
            <person name="Galisteo C."/>
            <person name="De La Haba R."/>
            <person name="Sanchez-Porro C."/>
            <person name="Ventosa A."/>
        </authorList>
    </citation>
    <scope>NUCLEOTIDE SEQUENCE</scope>
    <source>
        <strain evidence="2">3ASR75-11</strain>
    </source>
</reference>
<dbReference type="Pfam" id="PF05016">
    <property type="entry name" value="ParE_toxin"/>
    <property type="match status" value="1"/>
</dbReference>
<dbReference type="InterPro" id="IPR007712">
    <property type="entry name" value="RelE/ParE_toxin"/>
</dbReference>
<organism evidence="2 3">
    <name type="scientific">Terrihalobacillus insolitus</name>
    <dbReference type="NCBI Taxonomy" id="2950438"/>
    <lineage>
        <taxon>Bacteria</taxon>
        <taxon>Bacillati</taxon>
        <taxon>Bacillota</taxon>
        <taxon>Bacilli</taxon>
        <taxon>Bacillales</taxon>
        <taxon>Bacillaceae</taxon>
        <taxon>Terrihalobacillus</taxon>
    </lineage>
</organism>
<dbReference type="SUPFAM" id="SSF143011">
    <property type="entry name" value="RelE-like"/>
    <property type="match status" value="1"/>
</dbReference>
<evidence type="ECO:0000313" key="2">
    <source>
        <dbReference type="EMBL" id="MDC3426292.1"/>
    </source>
</evidence>